<gene>
    <name evidence="3" type="ORF">LCGC14_1665210</name>
</gene>
<dbReference type="PANTHER" id="PTHR48024">
    <property type="entry name" value="GEO13361P1-RELATED"/>
    <property type="match status" value="1"/>
</dbReference>
<feature type="non-terminal residue" evidence="3">
    <location>
        <position position="43"/>
    </location>
</feature>
<dbReference type="SUPFAM" id="SSF54928">
    <property type="entry name" value="RNA-binding domain, RBD"/>
    <property type="match status" value="1"/>
</dbReference>
<dbReference type="InterPro" id="IPR035979">
    <property type="entry name" value="RBD_domain_sf"/>
</dbReference>
<dbReference type="Gene3D" id="3.30.70.330">
    <property type="match status" value="1"/>
</dbReference>
<proteinExistence type="predicted"/>
<reference evidence="3" key="1">
    <citation type="journal article" date="2015" name="Nature">
        <title>Complex archaea that bridge the gap between prokaryotes and eukaryotes.</title>
        <authorList>
            <person name="Spang A."/>
            <person name="Saw J.H."/>
            <person name="Jorgensen S.L."/>
            <person name="Zaremba-Niedzwiedzka K."/>
            <person name="Martijn J."/>
            <person name="Lind A.E."/>
            <person name="van Eijk R."/>
            <person name="Schleper C."/>
            <person name="Guy L."/>
            <person name="Ettema T.J."/>
        </authorList>
    </citation>
    <scope>NUCLEOTIDE SEQUENCE</scope>
</reference>
<dbReference type="InterPro" id="IPR012677">
    <property type="entry name" value="Nucleotide-bd_a/b_plait_sf"/>
</dbReference>
<dbReference type="EMBL" id="LAZR01014212">
    <property type="protein sequence ID" value="KKM18483.1"/>
    <property type="molecule type" value="Genomic_DNA"/>
</dbReference>
<dbReference type="CDD" id="cd00590">
    <property type="entry name" value="RRM_SF"/>
    <property type="match status" value="1"/>
</dbReference>
<sequence length="43" mass="4648">MGTIYVGNLAHETTDVDLRTAFSPFGKVVSAKIVSDRRGRPKG</sequence>
<dbReference type="PROSITE" id="PS50102">
    <property type="entry name" value="RRM"/>
    <property type="match status" value="1"/>
</dbReference>
<organism evidence="3">
    <name type="scientific">marine sediment metagenome</name>
    <dbReference type="NCBI Taxonomy" id="412755"/>
    <lineage>
        <taxon>unclassified sequences</taxon>
        <taxon>metagenomes</taxon>
        <taxon>ecological metagenomes</taxon>
    </lineage>
</organism>
<keyword evidence="1" id="KW-0694">RNA-binding</keyword>
<comment type="caution">
    <text evidence="3">The sequence shown here is derived from an EMBL/GenBank/DDBJ whole genome shotgun (WGS) entry which is preliminary data.</text>
</comment>
<name>A0A0F9K8P8_9ZZZZ</name>
<evidence type="ECO:0000256" key="1">
    <source>
        <dbReference type="ARBA" id="ARBA00022884"/>
    </source>
</evidence>
<dbReference type="AlphaFoldDB" id="A0A0F9K8P8"/>
<accession>A0A0F9K8P8</accession>
<dbReference type="InterPro" id="IPR000504">
    <property type="entry name" value="RRM_dom"/>
</dbReference>
<evidence type="ECO:0000313" key="3">
    <source>
        <dbReference type="EMBL" id="KKM18483.1"/>
    </source>
</evidence>
<feature type="domain" description="RRM" evidence="2">
    <location>
        <begin position="2"/>
        <end position="43"/>
    </location>
</feature>
<protein>
    <recommendedName>
        <fullName evidence="2">RRM domain-containing protein</fullName>
    </recommendedName>
</protein>
<dbReference type="InterPro" id="IPR050886">
    <property type="entry name" value="RNA-binding_reg"/>
</dbReference>
<dbReference type="Pfam" id="PF00076">
    <property type="entry name" value="RRM_1"/>
    <property type="match status" value="1"/>
</dbReference>
<evidence type="ECO:0000259" key="2">
    <source>
        <dbReference type="PROSITE" id="PS50102"/>
    </source>
</evidence>
<dbReference type="GO" id="GO:0003723">
    <property type="term" value="F:RNA binding"/>
    <property type="evidence" value="ECO:0007669"/>
    <property type="project" value="UniProtKB-KW"/>
</dbReference>
<dbReference type="GO" id="GO:0005634">
    <property type="term" value="C:nucleus"/>
    <property type="evidence" value="ECO:0007669"/>
    <property type="project" value="TreeGrafter"/>
</dbReference>
<dbReference type="GO" id="GO:0005739">
    <property type="term" value="C:mitochondrion"/>
    <property type="evidence" value="ECO:0007669"/>
    <property type="project" value="TreeGrafter"/>
</dbReference>
<dbReference type="PANTHER" id="PTHR48024:SF56">
    <property type="entry name" value="HETEROGENEOUS NUCLEAR RIBONUCLEOPROTEIN A0"/>
    <property type="match status" value="1"/>
</dbReference>